<dbReference type="OrthoDB" id="5297549at2759"/>
<accession>A0A0G2J7N3</accession>
<comment type="caution">
    <text evidence="4">The sequence shown here is derived from an EMBL/GenBank/DDBJ whole genome shotgun (WGS) entry which is preliminary data.</text>
</comment>
<evidence type="ECO:0000313" key="5">
    <source>
        <dbReference type="Proteomes" id="UP000034164"/>
    </source>
</evidence>
<evidence type="ECO:0000259" key="3">
    <source>
        <dbReference type="Pfam" id="PF12813"/>
    </source>
</evidence>
<dbReference type="InterPro" id="IPR039436">
    <property type="entry name" value="Asteroid_dom"/>
</dbReference>
<proteinExistence type="inferred from homology"/>
<gene>
    <name evidence="4" type="ORF">EMCG_04292</name>
</gene>
<evidence type="ECO:0000256" key="2">
    <source>
        <dbReference type="SAM" id="MobiDB-lite"/>
    </source>
</evidence>
<dbReference type="EMBL" id="LCZI01001361">
    <property type="protein sequence ID" value="KKZ61096.1"/>
    <property type="molecule type" value="Genomic_DNA"/>
</dbReference>
<name>A0A0G2J7N3_9EURO</name>
<organism evidence="4 5">
    <name type="scientific">[Emmonsia] crescens</name>
    <dbReference type="NCBI Taxonomy" id="73230"/>
    <lineage>
        <taxon>Eukaryota</taxon>
        <taxon>Fungi</taxon>
        <taxon>Dikarya</taxon>
        <taxon>Ascomycota</taxon>
        <taxon>Pezizomycotina</taxon>
        <taxon>Eurotiomycetes</taxon>
        <taxon>Eurotiomycetidae</taxon>
        <taxon>Onygenales</taxon>
        <taxon>Ajellomycetaceae</taxon>
        <taxon>Emergomyces</taxon>
    </lineage>
</organism>
<dbReference type="Pfam" id="PF12813">
    <property type="entry name" value="XPG_I_2"/>
    <property type="match status" value="1"/>
</dbReference>
<feature type="compositionally biased region" description="Basic residues" evidence="2">
    <location>
        <begin position="671"/>
        <end position="680"/>
    </location>
</feature>
<dbReference type="PANTHER" id="PTHR15665">
    <property type="entry name" value="ASTEROID PROTEIN"/>
    <property type="match status" value="1"/>
</dbReference>
<dbReference type="AlphaFoldDB" id="A0A0G2J7N3"/>
<dbReference type="InterPro" id="IPR029060">
    <property type="entry name" value="PIN-like_dom_sf"/>
</dbReference>
<comment type="similarity">
    <text evidence="1">Belongs to the asteroid family.</text>
</comment>
<sequence>MGIRYLTHHLLPHAQTVWLRNTKNNDQSGKNISCVVVDGPGLVYLVYSRLLSWSEGRLNVLDAQPSANEVSIGVMQFLLSLRGLDVRMHIYFDGALPLSKRPIRLERLEGTRQKLQQLCRDTAGGFKASSIRRKPIDIHPDKIFGRRPLYPRFKVLPETTFMIPTVIEDLKYRWSPEEVLKCTADVPELQGVIMTCGNNDKNDDDNWSSIFAEIVEVVPGEADVYCAIAARDSGCAVLTSDSDLLVHDLGAEGSVILFDSIETGDRLPNEIPEGEEPDTTSISIRATQLRPATVAKKLGVVSFQRLAYELRRDSRASFSTIIQRAKSDTGVVEKSAKYISFMKEYDLDSNETTAACARISNPSVVVTDPKLAELYAQYELPAFTAPGEGACVYLPILIERHDRRAVWMQGDELRLIAYSLLNLGYPAGEKGRRKEVVIEHMRKGQRIAPIALTLLAEREVEQRLEAFLAQINALVTSPHNDDVVGDEGARDPAAFWRSFALYDVLVRMEREERPSVGKLRRFLEQGYCGEKLEWDDIHLHAQMQAVLYSFRMLKEVLVATEESMETLFGEKLRELICKAVGVLRDLPWMRDTAQRRGGIGGDENVEGARRVVEGLFSLLNEEGEAEELGTDSIQGPDRLSVSSRSPNDPGNVNSSTGEAGDVWVLTSTLPKSKKRKKRRASSAGTEETARTTTIRRGSGRKPKQTMNMYDILRQVD</sequence>
<evidence type="ECO:0000256" key="1">
    <source>
        <dbReference type="ARBA" id="ARBA00007398"/>
    </source>
</evidence>
<feature type="compositionally biased region" description="Low complexity" evidence="2">
    <location>
        <begin position="681"/>
        <end position="696"/>
    </location>
</feature>
<dbReference type="VEuPathDB" id="FungiDB:EMCG_04292"/>
<reference evidence="5" key="1">
    <citation type="journal article" date="2015" name="PLoS Genet.">
        <title>The dynamic genome and transcriptome of the human fungal pathogen Blastomyces and close relative Emmonsia.</title>
        <authorList>
            <person name="Munoz J.F."/>
            <person name="Gauthier G.M."/>
            <person name="Desjardins C.A."/>
            <person name="Gallo J.E."/>
            <person name="Holder J."/>
            <person name="Sullivan T.D."/>
            <person name="Marty A.J."/>
            <person name="Carmen J.C."/>
            <person name="Chen Z."/>
            <person name="Ding L."/>
            <person name="Gujja S."/>
            <person name="Magrini V."/>
            <person name="Misas E."/>
            <person name="Mitreva M."/>
            <person name="Priest M."/>
            <person name="Saif S."/>
            <person name="Whiston E.A."/>
            <person name="Young S."/>
            <person name="Zeng Q."/>
            <person name="Goldman W.E."/>
            <person name="Mardis E.R."/>
            <person name="Taylor J.W."/>
            <person name="McEwen J.G."/>
            <person name="Clay O.K."/>
            <person name="Klein B.S."/>
            <person name="Cuomo C.A."/>
        </authorList>
    </citation>
    <scope>NUCLEOTIDE SEQUENCE [LARGE SCALE GENOMIC DNA]</scope>
    <source>
        <strain evidence="5">UAMH 3008</strain>
    </source>
</reference>
<dbReference type="PANTHER" id="PTHR15665:SF1">
    <property type="entry name" value="PROTEIN ASTEROID HOMOLOG 1"/>
    <property type="match status" value="1"/>
</dbReference>
<feature type="compositionally biased region" description="Polar residues" evidence="2">
    <location>
        <begin position="640"/>
        <end position="657"/>
    </location>
</feature>
<feature type="domain" description="Asteroid" evidence="3">
    <location>
        <begin position="159"/>
        <end position="453"/>
    </location>
</feature>
<dbReference type="CDD" id="cd18675">
    <property type="entry name" value="PIN_SpAst1-like"/>
    <property type="match status" value="1"/>
</dbReference>
<dbReference type="InterPro" id="IPR026832">
    <property type="entry name" value="Asteroid"/>
</dbReference>
<dbReference type="Proteomes" id="UP000034164">
    <property type="component" value="Unassembled WGS sequence"/>
</dbReference>
<dbReference type="Gene3D" id="3.40.50.1010">
    <property type="entry name" value="5'-nuclease"/>
    <property type="match status" value="1"/>
</dbReference>
<protein>
    <recommendedName>
        <fullName evidence="3">Asteroid domain-containing protein</fullName>
    </recommendedName>
</protein>
<dbReference type="SUPFAM" id="SSF88723">
    <property type="entry name" value="PIN domain-like"/>
    <property type="match status" value="1"/>
</dbReference>
<feature type="region of interest" description="Disordered" evidence="2">
    <location>
        <begin position="625"/>
        <end position="708"/>
    </location>
</feature>
<evidence type="ECO:0000313" key="4">
    <source>
        <dbReference type="EMBL" id="KKZ61096.1"/>
    </source>
</evidence>